<reference evidence="1 2" key="1">
    <citation type="submission" date="2024-09" db="EMBL/GenBank/DDBJ databases">
        <authorList>
            <person name="Sun Q."/>
            <person name="Mori K."/>
        </authorList>
    </citation>
    <scope>NUCLEOTIDE SEQUENCE [LARGE SCALE GENOMIC DNA]</scope>
    <source>
        <strain evidence="1 2">JCM 3143</strain>
    </source>
</reference>
<dbReference type="EMBL" id="JBHMBW010000050">
    <property type="protein sequence ID" value="MFB9628708.1"/>
    <property type="molecule type" value="Genomic_DNA"/>
</dbReference>
<dbReference type="Proteomes" id="UP001589532">
    <property type="component" value="Unassembled WGS sequence"/>
</dbReference>
<accession>A0ABV5SAJ8</accession>
<sequence length="108" mass="12067">MELRVEVDGVLVDVVISVRLLSRVVRTASGWKLASLDAIYEKDAMAPVYPADRLAISRQDTAPYRRSYQFLTYSARGHLPADIPGDDRPDLVAALYDEAETWLRSASL</sequence>
<protein>
    <submittedName>
        <fullName evidence="1">Uncharacterized protein</fullName>
    </submittedName>
</protein>
<name>A0ABV5SAJ8_9ACTN</name>
<gene>
    <name evidence="1" type="ORF">ACFFSA_37015</name>
</gene>
<comment type="caution">
    <text evidence="1">The sequence shown here is derived from an EMBL/GenBank/DDBJ whole genome shotgun (WGS) entry which is preliminary data.</text>
</comment>
<organism evidence="1 2">
    <name type="scientific">Nonomuraea helvata</name>
    <dbReference type="NCBI Taxonomy" id="37484"/>
    <lineage>
        <taxon>Bacteria</taxon>
        <taxon>Bacillati</taxon>
        <taxon>Actinomycetota</taxon>
        <taxon>Actinomycetes</taxon>
        <taxon>Streptosporangiales</taxon>
        <taxon>Streptosporangiaceae</taxon>
        <taxon>Nonomuraea</taxon>
    </lineage>
</organism>
<dbReference type="RefSeq" id="WP_344988184.1">
    <property type="nucleotide sequence ID" value="NZ_BAAAXV010000002.1"/>
</dbReference>
<evidence type="ECO:0000313" key="1">
    <source>
        <dbReference type="EMBL" id="MFB9628708.1"/>
    </source>
</evidence>
<evidence type="ECO:0000313" key="2">
    <source>
        <dbReference type="Proteomes" id="UP001589532"/>
    </source>
</evidence>
<keyword evidence="2" id="KW-1185">Reference proteome</keyword>
<proteinExistence type="predicted"/>